<keyword evidence="3" id="KW-1185">Reference proteome</keyword>
<feature type="transmembrane region" description="Helical" evidence="1">
    <location>
        <begin position="144"/>
        <end position="168"/>
    </location>
</feature>
<evidence type="ECO:0000256" key="1">
    <source>
        <dbReference type="SAM" id="Phobius"/>
    </source>
</evidence>
<organism evidence="2 3">
    <name type="scientific">Marivita geojedonensis</name>
    <dbReference type="NCBI Taxonomy" id="1123756"/>
    <lineage>
        <taxon>Bacteria</taxon>
        <taxon>Pseudomonadati</taxon>
        <taxon>Pseudomonadota</taxon>
        <taxon>Alphaproteobacteria</taxon>
        <taxon>Rhodobacterales</taxon>
        <taxon>Roseobacteraceae</taxon>
        <taxon>Marivita</taxon>
    </lineage>
</organism>
<accession>A0A1X4NL37</accession>
<feature type="transmembrane region" description="Helical" evidence="1">
    <location>
        <begin position="21"/>
        <end position="39"/>
    </location>
</feature>
<evidence type="ECO:0000313" key="3">
    <source>
        <dbReference type="Proteomes" id="UP000193926"/>
    </source>
</evidence>
<comment type="caution">
    <text evidence="2">The sequence shown here is derived from an EMBL/GenBank/DDBJ whole genome shotgun (WGS) entry which is preliminary data.</text>
</comment>
<dbReference type="AlphaFoldDB" id="A0A1X4NL37"/>
<proteinExistence type="predicted"/>
<feature type="transmembrane region" description="Helical" evidence="1">
    <location>
        <begin position="45"/>
        <end position="65"/>
    </location>
</feature>
<evidence type="ECO:0000313" key="2">
    <source>
        <dbReference type="EMBL" id="OSQ50865.1"/>
    </source>
</evidence>
<reference evidence="2 3" key="1">
    <citation type="submission" date="2014-03" db="EMBL/GenBank/DDBJ databases">
        <title>The draft genome sequence of Marivita geojedonensis KCTC 23882.</title>
        <authorList>
            <person name="Lai Q."/>
            <person name="Shao Z."/>
        </authorList>
    </citation>
    <scope>NUCLEOTIDE SEQUENCE [LARGE SCALE GENOMIC DNA]</scope>
    <source>
        <strain evidence="2 3">DPG-138</strain>
    </source>
</reference>
<dbReference type="RefSeq" id="WP_085636962.1">
    <property type="nucleotide sequence ID" value="NZ_JFKC01000008.1"/>
</dbReference>
<gene>
    <name evidence="2" type="ORF">MGEO_10510</name>
</gene>
<keyword evidence="1" id="KW-1133">Transmembrane helix</keyword>
<dbReference type="STRING" id="1123756.MGEO_10510"/>
<keyword evidence="1" id="KW-0472">Membrane</keyword>
<feature type="transmembrane region" description="Helical" evidence="1">
    <location>
        <begin position="112"/>
        <end position="132"/>
    </location>
</feature>
<protein>
    <submittedName>
        <fullName evidence="2">Uncharacterized protein</fullName>
    </submittedName>
</protein>
<feature type="transmembrane region" description="Helical" evidence="1">
    <location>
        <begin position="86"/>
        <end position="106"/>
    </location>
</feature>
<keyword evidence="1" id="KW-0812">Transmembrane</keyword>
<sequence>MAAGHATKPTGLWQRVDMASFGMIYGSVTVLGILMAMGAHPDAPLPSAAILFGSVLAISLAKAFAEVMTNAIDKGERITRQSFSHSWDHARTTLVAANLPTLFFVAAEFELWTVHTAVTLSQFYCVLLLMLVGARVGWRLDNAYLSAALGALFAGGVGLALALMKFVIH</sequence>
<dbReference type="OrthoDB" id="7858509at2"/>
<dbReference type="Proteomes" id="UP000193926">
    <property type="component" value="Unassembled WGS sequence"/>
</dbReference>
<dbReference type="EMBL" id="JFKC01000008">
    <property type="protein sequence ID" value="OSQ50865.1"/>
    <property type="molecule type" value="Genomic_DNA"/>
</dbReference>
<name>A0A1X4NL37_9RHOB</name>